<dbReference type="Gene3D" id="1.20.120.550">
    <property type="entry name" value="Membrane associated eicosanoid/glutathione metabolism-like domain"/>
    <property type="match status" value="1"/>
</dbReference>
<evidence type="ECO:0000256" key="1">
    <source>
        <dbReference type="ARBA" id="ARBA00004141"/>
    </source>
</evidence>
<dbReference type="SUPFAM" id="SSF161084">
    <property type="entry name" value="MAPEG domain-like"/>
    <property type="match status" value="1"/>
</dbReference>
<evidence type="ECO:0008006" key="8">
    <source>
        <dbReference type="Google" id="ProtNLM"/>
    </source>
</evidence>
<dbReference type="PANTHER" id="PTHR10250">
    <property type="entry name" value="MICROSOMAL GLUTATHIONE S-TRANSFERASE"/>
    <property type="match status" value="1"/>
</dbReference>
<evidence type="ECO:0000256" key="2">
    <source>
        <dbReference type="ARBA" id="ARBA00022692"/>
    </source>
</evidence>
<keyword evidence="7" id="KW-1185">Reference proteome</keyword>
<dbReference type="InterPro" id="IPR023352">
    <property type="entry name" value="MAPEG-like_dom_sf"/>
</dbReference>
<comment type="subcellular location">
    <subcellularLocation>
        <location evidence="1">Membrane</location>
        <topology evidence="1">Multi-pass membrane protein</topology>
    </subcellularLocation>
</comment>
<dbReference type="GO" id="GO:0004602">
    <property type="term" value="F:glutathione peroxidase activity"/>
    <property type="evidence" value="ECO:0007669"/>
    <property type="project" value="TreeGrafter"/>
</dbReference>
<feature type="transmembrane region" description="Helical" evidence="5">
    <location>
        <begin position="85"/>
        <end position="106"/>
    </location>
</feature>
<keyword evidence="4 5" id="KW-0472">Membrane</keyword>
<evidence type="ECO:0000256" key="5">
    <source>
        <dbReference type="SAM" id="Phobius"/>
    </source>
</evidence>
<dbReference type="GO" id="GO:0016020">
    <property type="term" value="C:membrane"/>
    <property type="evidence" value="ECO:0007669"/>
    <property type="project" value="UniProtKB-SubCell"/>
</dbReference>
<keyword evidence="3 5" id="KW-1133">Transmembrane helix</keyword>
<dbReference type="Pfam" id="PF01124">
    <property type="entry name" value="MAPEG"/>
    <property type="match status" value="1"/>
</dbReference>
<evidence type="ECO:0000313" key="7">
    <source>
        <dbReference type="Proteomes" id="UP001222932"/>
    </source>
</evidence>
<dbReference type="Proteomes" id="UP001222932">
    <property type="component" value="Unassembled WGS sequence"/>
</dbReference>
<feature type="transmembrane region" description="Helical" evidence="5">
    <location>
        <begin position="126"/>
        <end position="147"/>
    </location>
</feature>
<evidence type="ECO:0000256" key="3">
    <source>
        <dbReference type="ARBA" id="ARBA00022989"/>
    </source>
</evidence>
<dbReference type="AlphaFoldDB" id="A0AAD3TYW5"/>
<gene>
    <name evidence="6" type="ORF">CspeluHIS016_0800360</name>
</gene>
<dbReference type="EMBL" id="BTCM01000008">
    <property type="protein sequence ID" value="GMK59430.1"/>
    <property type="molecule type" value="Genomic_DNA"/>
</dbReference>
<protein>
    <recommendedName>
        <fullName evidence="8">Membrane-associated proteins in eicosanoid and glutathione metabolism</fullName>
    </recommendedName>
</protein>
<dbReference type="GO" id="GO:0005783">
    <property type="term" value="C:endoplasmic reticulum"/>
    <property type="evidence" value="ECO:0007669"/>
    <property type="project" value="TreeGrafter"/>
</dbReference>
<dbReference type="GO" id="GO:0005635">
    <property type="term" value="C:nuclear envelope"/>
    <property type="evidence" value="ECO:0007669"/>
    <property type="project" value="TreeGrafter"/>
</dbReference>
<keyword evidence="2 5" id="KW-0812">Transmembrane</keyword>
<dbReference type="PANTHER" id="PTHR10250:SF26">
    <property type="entry name" value="GLUTATHIONE S-TRANSFERASE 3, MITOCHONDRIAL"/>
    <property type="match status" value="1"/>
</dbReference>
<proteinExistence type="predicted"/>
<dbReference type="InterPro" id="IPR050997">
    <property type="entry name" value="MAPEG"/>
</dbReference>
<sequence>MPIPDTPFTLPSTFPVMGVGVLAVVFLNIFQARNVGVKRAAAGVKYPAAYASEEAAKADPKKNVFNCAQRAHANTLEFIPSLVGMFAYVGCFHPLLATGSLLVWVISRVGYTINYSTGEPAKRVQGISRIGALGGISLVLSSIYITATEVHRLFLS</sequence>
<name>A0AAD3TYW5_9TREE</name>
<evidence type="ECO:0000313" key="6">
    <source>
        <dbReference type="EMBL" id="GMK59430.1"/>
    </source>
</evidence>
<reference evidence="6" key="2">
    <citation type="submission" date="2023-06" db="EMBL/GenBank/DDBJ databases">
        <authorList>
            <person name="Kobayashi Y."/>
            <person name="Kayamori A."/>
            <person name="Aoki K."/>
            <person name="Shiwa Y."/>
            <person name="Fujita N."/>
            <person name="Sugita T."/>
            <person name="Iwasaki W."/>
            <person name="Tanaka N."/>
            <person name="Takashima M."/>
        </authorList>
    </citation>
    <scope>NUCLEOTIDE SEQUENCE</scope>
    <source>
        <strain evidence="6">HIS016</strain>
    </source>
</reference>
<comment type="caution">
    <text evidence="6">The sequence shown here is derived from an EMBL/GenBank/DDBJ whole genome shotgun (WGS) entry which is preliminary data.</text>
</comment>
<organism evidence="6 7">
    <name type="scientific">Cutaneotrichosporon spelunceum</name>
    <dbReference type="NCBI Taxonomy" id="1672016"/>
    <lineage>
        <taxon>Eukaryota</taxon>
        <taxon>Fungi</taxon>
        <taxon>Dikarya</taxon>
        <taxon>Basidiomycota</taxon>
        <taxon>Agaricomycotina</taxon>
        <taxon>Tremellomycetes</taxon>
        <taxon>Trichosporonales</taxon>
        <taxon>Trichosporonaceae</taxon>
        <taxon>Cutaneotrichosporon</taxon>
    </lineage>
</organism>
<dbReference type="InterPro" id="IPR001129">
    <property type="entry name" value="Membr-assoc_MAPEG"/>
</dbReference>
<dbReference type="GO" id="GO:0004364">
    <property type="term" value="F:glutathione transferase activity"/>
    <property type="evidence" value="ECO:0007669"/>
    <property type="project" value="TreeGrafter"/>
</dbReference>
<reference evidence="6" key="1">
    <citation type="journal article" date="2023" name="BMC Genomics">
        <title>Chromosome-level genome assemblies of Cutaneotrichosporon spp. (Trichosporonales, Basidiomycota) reveal imbalanced evolution between nucleotide sequences and chromosome synteny.</title>
        <authorList>
            <person name="Kobayashi Y."/>
            <person name="Kayamori A."/>
            <person name="Aoki K."/>
            <person name="Shiwa Y."/>
            <person name="Matsutani M."/>
            <person name="Fujita N."/>
            <person name="Sugita T."/>
            <person name="Iwasaki W."/>
            <person name="Tanaka N."/>
            <person name="Takashima M."/>
        </authorList>
    </citation>
    <scope>NUCLEOTIDE SEQUENCE</scope>
    <source>
        <strain evidence="6">HIS016</strain>
    </source>
</reference>
<evidence type="ECO:0000256" key="4">
    <source>
        <dbReference type="ARBA" id="ARBA00023136"/>
    </source>
</evidence>
<feature type="transmembrane region" description="Helical" evidence="5">
    <location>
        <begin position="12"/>
        <end position="30"/>
    </location>
</feature>
<accession>A0AAD3TYW5</accession>